<dbReference type="Gene3D" id="1.10.1170.10">
    <property type="entry name" value="Inhibitor Of Apoptosis Protein (2mihbC-IAP-1), Chain A"/>
    <property type="match status" value="2"/>
</dbReference>
<dbReference type="GO" id="GO:0005737">
    <property type="term" value="C:cytoplasm"/>
    <property type="evidence" value="ECO:0007669"/>
    <property type="project" value="TreeGrafter"/>
</dbReference>
<sequence>MKYEVKRYNSFMGRWPLSYVKPKDLATNGFFYLLSEDRVQCAFCSITIDDRNAAETPLKKHIKKAPKCPFLMASNVGNIPMQQQKPVEKSLSKLIPNTKSNSTSLSGQAKYPRMTELKNRLATYKDWPLMMLSPRQLSECGLLYIDNEDIVTFFYCGGSLGNRELNDNPWVEHEKYFPDCRYLNLVTCHRNLEQNSTHHNLEEEKTSSTHSLAQSEMIRHACDIFPSSLVQNVVTHHLYITGGHYISFLPFCVAIFGL</sequence>
<dbReference type="SMART" id="SM00238">
    <property type="entry name" value="BIR"/>
    <property type="match status" value="2"/>
</dbReference>
<dbReference type="PROSITE" id="PS50143">
    <property type="entry name" value="BIR_REPEAT_2"/>
    <property type="match status" value="2"/>
</dbReference>
<dbReference type="GO" id="GO:0051726">
    <property type="term" value="P:regulation of cell cycle"/>
    <property type="evidence" value="ECO:0007669"/>
    <property type="project" value="TreeGrafter"/>
</dbReference>
<dbReference type="PANTHER" id="PTHR10044:SF139">
    <property type="entry name" value="DEATH-ASSOCIATED INHIBITOR OF APOPTOSIS 2"/>
    <property type="match status" value="1"/>
</dbReference>
<dbReference type="CDD" id="cd00022">
    <property type="entry name" value="BIR"/>
    <property type="match status" value="2"/>
</dbReference>
<dbReference type="AlphaFoldDB" id="A0AAV4W2T0"/>
<proteinExistence type="predicted"/>
<comment type="caution">
    <text evidence="1">The sequence shown here is derived from an EMBL/GenBank/DDBJ whole genome shotgun (WGS) entry which is preliminary data.</text>
</comment>
<dbReference type="GO" id="GO:0005634">
    <property type="term" value="C:nucleus"/>
    <property type="evidence" value="ECO:0007669"/>
    <property type="project" value="TreeGrafter"/>
</dbReference>
<dbReference type="Proteomes" id="UP001054837">
    <property type="component" value="Unassembled WGS sequence"/>
</dbReference>
<accession>A0AAV4W2T0</accession>
<dbReference type="SUPFAM" id="SSF57924">
    <property type="entry name" value="Inhibitor of apoptosis (IAP) repeat"/>
    <property type="match status" value="2"/>
</dbReference>
<protein>
    <submittedName>
        <fullName evidence="1">E3 ubiquitin-protein ligase XIAP</fullName>
    </submittedName>
</protein>
<reference evidence="1 2" key="1">
    <citation type="submission" date="2021-06" db="EMBL/GenBank/DDBJ databases">
        <title>Caerostris darwini draft genome.</title>
        <authorList>
            <person name="Kono N."/>
            <person name="Arakawa K."/>
        </authorList>
    </citation>
    <scope>NUCLEOTIDE SEQUENCE [LARGE SCALE GENOMIC DNA]</scope>
</reference>
<dbReference type="InterPro" id="IPR050784">
    <property type="entry name" value="IAP"/>
</dbReference>
<dbReference type="PANTHER" id="PTHR10044">
    <property type="entry name" value="INHIBITOR OF APOPTOSIS"/>
    <property type="match status" value="1"/>
</dbReference>
<keyword evidence="2" id="KW-1185">Reference proteome</keyword>
<evidence type="ECO:0000313" key="1">
    <source>
        <dbReference type="EMBL" id="GIY76703.1"/>
    </source>
</evidence>
<evidence type="ECO:0000313" key="2">
    <source>
        <dbReference type="Proteomes" id="UP001054837"/>
    </source>
</evidence>
<organism evidence="1 2">
    <name type="scientific">Caerostris darwini</name>
    <dbReference type="NCBI Taxonomy" id="1538125"/>
    <lineage>
        <taxon>Eukaryota</taxon>
        <taxon>Metazoa</taxon>
        <taxon>Ecdysozoa</taxon>
        <taxon>Arthropoda</taxon>
        <taxon>Chelicerata</taxon>
        <taxon>Arachnida</taxon>
        <taxon>Araneae</taxon>
        <taxon>Araneomorphae</taxon>
        <taxon>Entelegynae</taxon>
        <taxon>Araneoidea</taxon>
        <taxon>Araneidae</taxon>
        <taxon>Caerostris</taxon>
    </lineage>
</organism>
<dbReference type="Pfam" id="PF00653">
    <property type="entry name" value="BIR"/>
    <property type="match status" value="2"/>
</dbReference>
<dbReference type="EMBL" id="BPLQ01014042">
    <property type="protein sequence ID" value="GIY76703.1"/>
    <property type="molecule type" value="Genomic_DNA"/>
</dbReference>
<gene>
    <name evidence="1" type="primary">Xiap</name>
    <name evidence="1" type="ORF">CDAR_603841</name>
</gene>
<dbReference type="InterPro" id="IPR001370">
    <property type="entry name" value="BIR_rpt"/>
</dbReference>
<name>A0AAV4W2T0_9ARAC</name>